<evidence type="ECO:0000256" key="1">
    <source>
        <dbReference type="ARBA" id="ARBA00022729"/>
    </source>
</evidence>
<reference evidence="4" key="2">
    <citation type="submission" date="2021-04" db="EMBL/GenBank/DDBJ databases">
        <authorList>
            <person name="Gilroy R."/>
        </authorList>
    </citation>
    <scope>NUCLEOTIDE SEQUENCE</scope>
    <source>
        <strain evidence="4">ChiHjej12B11-16260</strain>
    </source>
</reference>
<feature type="chain" id="PRO_5038745590" evidence="2">
    <location>
        <begin position="27"/>
        <end position="699"/>
    </location>
</feature>
<dbReference type="GO" id="GO:0008234">
    <property type="term" value="F:cysteine-type peptidase activity"/>
    <property type="evidence" value="ECO:0007669"/>
    <property type="project" value="InterPro"/>
</dbReference>
<dbReference type="EMBL" id="DXFB01000031">
    <property type="protein sequence ID" value="HIX44841.1"/>
    <property type="molecule type" value="Genomic_DNA"/>
</dbReference>
<dbReference type="NCBIfam" id="NF033707">
    <property type="entry name" value="T9SS_sortase"/>
    <property type="match status" value="1"/>
</dbReference>
<evidence type="ECO:0000259" key="3">
    <source>
        <dbReference type="Pfam" id="PF01364"/>
    </source>
</evidence>
<dbReference type="AlphaFoldDB" id="A0A9D1VQ03"/>
<feature type="non-terminal residue" evidence="4">
    <location>
        <position position="699"/>
    </location>
</feature>
<comment type="caution">
    <text evidence="4">The sequence shown here is derived from an EMBL/GenBank/DDBJ whole genome shotgun (WGS) entry which is preliminary data.</text>
</comment>
<dbReference type="Gene3D" id="3.40.50.10390">
    <property type="entry name" value="Gingipain r, domain 1"/>
    <property type="match status" value="1"/>
</dbReference>
<dbReference type="Gene3D" id="3.40.50.1460">
    <property type="match status" value="1"/>
</dbReference>
<reference evidence="4" key="1">
    <citation type="journal article" date="2021" name="PeerJ">
        <title>Extensive microbial diversity within the chicken gut microbiome revealed by metagenomics and culture.</title>
        <authorList>
            <person name="Gilroy R."/>
            <person name="Ravi A."/>
            <person name="Getino M."/>
            <person name="Pursley I."/>
            <person name="Horton D.L."/>
            <person name="Alikhan N.F."/>
            <person name="Baker D."/>
            <person name="Gharbi K."/>
            <person name="Hall N."/>
            <person name="Watson M."/>
            <person name="Adriaenssens E.M."/>
            <person name="Foster-Nyarko E."/>
            <person name="Jarju S."/>
            <person name="Secka A."/>
            <person name="Antonio M."/>
            <person name="Oren A."/>
            <person name="Chaudhuri R.R."/>
            <person name="La Ragione R."/>
            <person name="Hildebrand F."/>
            <person name="Pallen M.J."/>
        </authorList>
    </citation>
    <scope>NUCLEOTIDE SEQUENCE</scope>
    <source>
        <strain evidence="4">ChiHjej12B11-16260</strain>
    </source>
</reference>
<feature type="signal peptide" evidence="2">
    <location>
        <begin position="1"/>
        <end position="26"/>
    </location>
</feature>
<name>A0A9D1VQ03_9BACT</name>
<dbReference type="InterPro" id="IPR001769">
    <property type="entry name" value="Gingipain"/>
</dbReference>
<gene>
    <name evidence="4" type="primary">porU</name>
    <name evidence="4" type="ORF">H9982_01335</name>
</gene>
<dbReference type="Proteomes" id="UP000824246">
    <property type="component" value="Unassembled WGS sequence"/>
</dbReference>
<accession>A0A9D1VQ03</accession>
<sequence length="699" mass="77925">MNFSKTIASSSSLTIMKILLSFAVCTALFQPAGALPATHYADCSVLSSGTWVKIAVSQRGVYRIDAATLQAWGFADASTVCVYGKNGYMLPELFSADDSDDLAQIPSYVDGGDLYFYASGQVQWNYNTIVSWEHTNNYYSDVSYYFLTAGAAPLRMESVEATDITEDMQPITSFEEYTVYERDSICLGQTGRMYVGENLLQTRTLSLQAPGVVGDEMQIYVALAANASSSYNLPVTVNGTSLQPVISVSSSDSYTYAKEGRRLFTIPAAGELDMTFSSSGSGSLNSYYLDFIRLIYDRNLSLEGGQLQFRDDNTDGYFALDINGKLPEDVYVWNVSDAENPHVVTTRVVDGKLSFVPEGSRAEYVAFDKAAELPAPQYVEVVENQNLHGIGYIPDMVIVTTRYFMKEAERIAEYHRSQDNMKVIVCDQLAVFNEFSGGTPDATAIRRMMKMFYDRAAAGYGDAPRYLLLFGKGSYNNRAIAPEMHNEDNRLLVTYQSESSTDSRYSYVTDDYFAFLADDSGEDLTSDVMMVGVGRMPVSNSDEARSAYDKLMRYVKQEPVRSLWKNKCCFIGYKGDNNLHIRQIDNVSEQTIEADQKHMIIDKVYQSAYASTESESFVGARDRMYRDFDEGMILYDYMGHAGPQGIDGLMSISDSRALVNKILPIFITATCDVCPFDKDELSFGEELFKNENGGFIALY</sequence>
<evidence type="ECO:0000313" key="5">
    <source>
        <dbReference type="Proteomes" id="UP000824246"/>
    </source>
</evidence>
<organism evidence="4 5">
    <name type="scientific">Candidatus Barnesiella excrementipullorum</name>
    <dbReference type="NCBI Taxonomy" id="2838479"/>
    <lineage>
        <taxon>Bacteria</taxon>
        <taxon>Pseudomonadati</taxon>
        <taxon>Bacteroidota</taxon>
        <taxon>Bacteroidia</taxon>
        <taxon>Bacteroidales</taxon>
        <taxon>Barnesiellaceae</taxon>
        <taxon>Barnesiella</taxon>
    </lineage>
</organism>
<evidence type="ECO:0000256" key="2">
    <source>
        <dbReference type="SAM" id="SignalP"/>
    </source>
</evidence>
<proteinExistence type="predicted"/>
<dbReference type="CDD" id="cd02258">
    <property type="entry name" value="Peptidase_C25_N"/>
    <property type="match status" value="1"/>
</dbReference>
<dbReference type="InterPro" id="IPR029030">
    <property type="entry name" value="Caspase-like_dom_sf"/>
</dbReference>
<feature type="domain" description="Gingipain" evidence="3">
    <location>
        <begin position="396"/>
        <end position="698"/>
    </location>
</feature>
<protein>
    <submittedName>
        <fullName evidence="4">Type IX secretion system sortase PorU</fullName>
    </submittedName>
</protein>
<dbReference type="SUPFAM" id="SSF52129">
    <property type="entry name" value="Caspase-like"/>
    <property type="match status" value="1"/>
</dbReference>
<dbReference type="InterPro" id="IPR029031">
    <property type="entry name" value="Gingipain_N_sf"/>
</dbReference>
<dbReference type="Pfam" id="PF01364">
    <property type="entry name" value="Peptidase_C25"/>
    <property type="match status" value="1"/>
</dbReference>
<evidence type="ECO:0000313" key="4">
    <source>
        <dbReference type="EMBL" id="HIX44841.1"/>
    </source>
</evidence>
<dbReference type="GO" id="GO:0006508">
    <property type="term" value="P:proteolysis"/>
    <property type="evidence" value="ECO:0007669"/>
    <property type="project" value="InterPro"/>
</dbReference>
<keyword evidence="1 2" id="KW-0732">Signal</keyword>